<gene>
    <name evidence="2" type="ORF">I6E12_11270</name>
</gene>
<dbReference type="Gene3D" id="1.50.10.10">
    <property type="match status" value="1"/>
</dbReference>
<dbReference type="Pfam" id="PF14614">
    <property type="entry name" value="DUF4450"/>
    <property type="match status" value="1"/>
</dbReference>
<keyword evidence="1" id="KW-0732">Signal</keyword>
<dbReference type="RefSeq" id="WP_301638588.1">
    <property type="nucleotide sequence ID" value="NZ_JADYTN010000032.1"/>
</dbReference>
<feature type="chain" id="PRO_5046701803" evidence="1">
    <location>
        <begin position="23"/>
        <end position="949"/>
    </location>
</feature>
<evidence type="ECO:0000256" key="1">
    <source>
        <dbReference type="SAM" id="SignalP"/>
    </source>
</evidence>
<dbReference type="SUPFAM" id="SSF48208">
    <property type="entry name" value="Six-hairpin glycosidases"/>
    <property type="match status" value="1"/>
</dbReference>
<evidence type="ECO:0000313" key="3">
    <source>
        <dbReference type="Proteomes" id="UP001200470"/>
    </source>
</evidence>
<keyword evidence="3" id="KW-1185">Reference proteome</keyword>
<name>A0ABS9CKG6_9BACT</name>
<sequence length="949" mass="107182">MRNRWLALVASWLCLLPMVAQQNYRPEGRAFVCENGNNRYTRALYGGPTDYRIETSDRPVFAIAKKGHHRHVAFKVNGIDLENAAYCKAWYVDGMRSYRLRDKRLGKTDVLVDVVALHNREGAVWRLMSGDNSLDVTCTLSGVKQPKLHRNGDLGVDSRDCFDAAQNDADRQVVKCPNSSPVYVVVMLDKVVNMSPDQQAQLFAEAVAYNQKMASRVTFDTPDPYINTLGGALVMAADGDWDGQTWLHGCVGWRMPLAGWRAGYLGDVLGWNDRARSHFDAYARSQVNKVSATQSHPAQDEKQHLARAEKRWGTPMYSNGYICRNPNRNDQMHHYDMNLNYIDELLWHFQYNADIAYIRKMWPVVERHLEWEKRNFDPDGDHLYDAYCCIWASDALYYNGGAVTHSSAYNYRANLLAARMAELIGRDPKPYQHEAAAILDAMNSRLWLEDKGHWAEYEDLMGLKRKHESAAVWSIYTPIDCGACSPEQAYRATRYVDHAIPHIPVRGDYATISTTNWQPYDWSINNVAAAEVMHTALAYYQAGRTDAAYRLMMGNIIDQMYEGQSPANFGQISKYDAARGECYRDFGDCIGISSRTLLQGLFGIQPQALFGKCIIRPGFPSSWDHASVNTPYLSYTYRRMGRKVMIEVDQHFSKPLKIVLRVNMGGGLYRDVEGTTEQHQVLTVEEPVRLPDVELHEAVTIPDATPIDEPTFDRKFVKQRLTPYYNANVTDIFRQEYRTPRPPYTTLQIPVQGVGEWCHPDYCPEIVDSAFRASIVNDEFVMMGVPFATPAEGQNIVFTSLWDNYPDSVTIPLKGRAAKAWLLMAGSTNHMQSHITNAEIVVHYADGTTDTLPLVNPDNWCPIDQDYYIDGKAFRAPMPRPYRVSLATGTVSRNLGKALHLGGPAQRNIPGGAAQMLCMPLKSHKPLASITLRTCSNDVVVGLMGLTLQ</sequence>
<feature type="signal peptide" evidence="1">
    <location>
        <begin position="1"/>
        <end position="22"/>
    </location>
</feature>
<dbReference type="InterPro" id="IPR028028">
    <property type="entry name" value="DUF4450"/>
</dbReference>
<organism evidence="2 3">
    <name type="scientific">Xylanibacter brevis</name>
    <dbReference type="NCBI Taxonomy" id="83231"/>
    <lineage>
        <taxon>Bacteria</taxon>
        <taxon>Pseudomonadati</taxon>
        <taxon>Bacteroidota</taxon>
        <taxon>Bacteroidia</taxon>
        <taxon>Bacteroidales</taxon>
        <taxon>Prevotellaceae</taxon>
        <taxon>Xylanibacter</taxon>
    </lineage>
</organism>
<protein>
    <submittedName>
        <fullName evidence="2">DUF4450 domain-containing protein</fullName>
    </submittedName>
</protein>
<proteinExistence type="predicted"/>
<accession>A0ABS9CKG6</accession>
<evidence type="ECO:0000313" key="2">
    <source>
        <dbReference type="EMBL" id="MCF2564679.1"/>
    </source>
</evidence>
<dbReference type="EMBL" id="JADYTN010000032">
    <property type="protein sequence ID" value="MCF2564679.1"/>
    <property type="molecule type" value="Genomic_DNA"/>
</dbReference>
<comment type="caution">
    <text evidence="2">The sequence shown here is derived from an EMBL/GenBank/DDBJ whole genome shotgun (WGS) entry which is preliminary data.</text>
</comment>
<reference evidence="2 3" key="1">
    <citation type="submission" date="2020-12" db="EMBL/GenBank/DDBJ databases">
        <title>Whole genome sequences of gut porcine anaerobes.</title>
        <authorList>
            <person name="Kubasova T."/>
            <person name="Jahodarova E."/>
            <person name="Rychlik I."/>
        </authorList>
    </citation>
    <scope>NUCLEOTIDE SEQUENCE [LARGE SCALE GENOMIC DNA]</scope>
    <source>
        <strain evidence="2 3">An925</strain>
    </source>
</reference>
<dbReference type="InterPro" id="IPR008928">
    <property type="entry name" value="6-hairpin_glycosidase_sf"/>
</dbReference>
<dbReference type="InterPro" id="IPR012341">
    <property type="entry name" value="6hp_glycosidase-like_sf"/>
</dbReference>
<dbReference type="Proteomes" id="UP001200470">
    <property type="component" value="Unassembled WGS sequence"/>
</dbReference>